<dbReference type="EMBL" id="AUNC01000023">
    <property type="protein sequence ID" value="KEO55682.1"/>
    <property type="molecule type" value="Genomic_DNA"/>
</dbReference>
<dbReference type="Proteomes" id="UP000027463">
    <property type="component" value="Unassembled WGS sequence"/>
</dbReference>
<dbReference type="RefSeq" id="WP_037990439.1">
    <property type="nucleotide sequence ID" value="NZ_AUNC01000023.1"/>
</dbReference>
<keyword evidence="2" id="KW-1185">Reference proteome</keyword>
<protein>
    <recommendedName>
        <fullName evidence="3">5-carboxymethyl-2-hydroxymuconate isomerase</fullName>
    </recommendedName>
</protein>
<comment type="caution">
    <text evidence="1">The sequence shown here is derived from an EMBL/GenBank/DDBJ whole genome shotgun (WGS) entry which is preliminary data.</text>
</comment>
<name>A0ABR4TM00_9PROT</name>
<accession>A0ABR4TM00</accession>
<proteinExistence type="predicted"/>
<reference evidence="1 2" key="1">
    <citation type="submission" date="2013-07" db="EMBL/GenBank/DDBJ databases">
        <title>Thalassospira permensis NBRC 106175 Genome Sequencing.</title>
        <authorList>
            <person name="Lai Q."/>
            <person name="Shao Z."/>
        </authorList>
    </citation>
    <scope>NUCLEOTIDE SEQUENCE [LARGE SCALE GENOMIC DNA]</scope>
    <source>
        <strain evidence="1 2">NBRC 106175</strain>
    </source>
</reference>
<evidence type="ECO:0000313" key="1">
    <source>
        <dbReference type="EMBL" id="KEO55682.1"/>
    </source>
</evidence>
<organism evidence="1 2">
    <name type="scientific">Thalassospira permensis NBRC 106175</name>
    <dbReference type="NCBI Taxonomy" id="1353532"/>
    <lineage>
        <taxon>Bacteria</taxon>
        <taxon>Pseudomonadati</taxon>
        <taxon>Pseudomonadota</taxon>
        <taxon>Alphaproteobacteria</taxon>
        <taxon>Rhodospirillales</taxon>
        <taxon>Thalassospiraceae</taxon>
        <taxon>Thalassospira</taxon>
    </lineage>
</organism>
<sequence>MPILTVTIAEGLVDAISRTSEETSEGLLGLIHKYLAPAAGTEQIMFVPSIGKVVGCGMLAHLVHRASDSRTAEIRKACADAICAFLAEKYDCSVRVRLIATQSSDIAAADIFKESGDE</sequence>
<evidence type="ECO:0008006" key="3">
    <source>
        <dbReference type="Google" id="ProtNLM"/>
    </source>
</evidence>
<evidence type="ECO:0000313" key="2">
    <source>
        <dbReference type="Proteomes" id="UP000027463"/>
    </source>
</evidence>
<gene>
    <name evidence="1" type="ORF">SMB34_04535</name>
</gene>